<evidence type="ECO:0000313" key="5">
    <source>
        <dbReference type="Proteomes" id="UP000439994"/>
    </source>
</evidence>
<sequence>MSATQFKATLPGFEHIKRYVDNGRNIVVAKILPGEFYVTKEKEAIATVLGSCISACIWDEYAGLGGMNHFMLPLKGNNHGQEMWKFHDSYSCRYGIWAMECLINEIIKHGGHRNRMKVKLFGGGNIIKEMQTPIGEQNIAFAKEFILKEELPLVASDMGGPWPRKVLFYPQEGKGLVKRLQSMHNDTIKLREVKYRSKIEKPEHETSDIELF</sequence>
<keyword evidence="5" id="KW-1185">Reference proteome</keyword>
<dbReference type="CDD" id="cd16352">
    <property type="entry name" value="CheD"/>
    <property type="match status" value="1"/>
</dbReference>
<reference evidence="4 5" key="1">
    <citation type="submission" date="2019-11" db="EMBL/GenBank/DDBJ databases">
        <title>P. haliotis isolates from Z. marina roots.</title>
        <authorList>
            <person name="Cohen M."/>
            <person name="Jospin G."/>
            <person name="Eisen J.A."/>
            <person name="Coil D.A."/>
        </authorList>
    </citation>
    <scope>NUCLEOTIDE SEQUENCE [LARGE SCALE GENOMIC DNA]</scope>
    <source>
        <strain evidence="4 5">UCD-MCMsp1aY</strain>
    </source>
</reference>
<keyword evidence="1 3" id="KW-0145">Chemotaxis</keyword>
<dbReference type="RefSeq" id="WP_155696766.1">
    <property type="nucleotide sequence ID" value="NZ_WOCD01000005.1"/>
</dbReference>
<evidence type="ECO:0000313" key="4">
    <source>
        <dbReference type="EMBL" id="MUH73470.1"/>
    </source>
</evidence>
<dbReference type="EC" id="3.5.1.44" evidence="3"/>
<protein>
    <recommendedName>
        <fullName evidence="3">Probable chemoreceptor glutamine deamidase CheD</fullName>
        <ecNumber evidence="3">3.5.1.44</ecNumber>
    </recommendedName>
</protein>
<evidence type="ECO:0000256" key="1">
    <source>
        <dbReference type="ARBA" id="ARBA00022500"/>
    </source>
</evidence>
<gene>
    <name evidence="3 4" type="primary">cheD</name>
    <name evidence="4" type="ORF">GNP35_13850</name>
</gene>
<name>A0A6N8FEQ8_9GAMM</name>
<proteinExistence type="inferred from homology"/>
<dbReference type="InterPro" id="IPR005659">
    <property type="entry name" value="Chemorcpt_Glu_NH3ase_CheD"/>
</dbReference>
<dbReference type="PANTHER" id="PTHR35147">
    <property type="entry name" value="CHEMORECEPTOR GLUTAMINE DEAMIDASE CHED-RELATED"/>
    <property type="match status" value="1"/>
</dbReference>
<dbReference type="PANTHER" id="PTHR35147:SF2">
    <property type="entry name" value="CHEMORECEPTOR GLUTAMINE DEAMIDASE CHED-RELATED"/>
    <property type="match status" value="1"/>
</dbReference>
<keyword evidence="2 3" id="KW-0378">Hydrolase</keyword>
<comment type="catalytic activity">
    <reaction evidence="3">
        <text>L-glutaminyl-[protein] + H2O = L-glutamyl-[protein] + NH4(+)</text>
        <dbReference type="Rhea" id="RHEA:16441"/>
        <dbReference type="Rhea" id="RHEA-COMP:10207"/>
        <dbReference type="Rhea" id="RHEA-COMP:10208"/>
        <dbReference type="ChEBI" id="CHEBI:15377"/>
        <dbReference type="ChEBI" id="CHEBI:28938"/>
        <dbReference type="ChEBI" id="CHEBI:29973"/>
        <dbReference type="ChEBI" id="CHEBI:30011"/>
        <dbReference type="EC" id="3.5.1.44"/>
    </reaction>
</comment>
<organism evidence="4 5">
    <name type="scientific">Psychrosphaera haliotis</name>
    <dbReference type="NCBI Taxonomy" id="555083"/>
    <lineage>
        <taxon>Bacteria</taxon>
        <taxon>Pseudomonadati</taxon>
        <taxon>Pseudomonadota</taxon>
        <taxon>Gammaproteobacteria</taxon>
        <taxon>Alteromonadales</taxon>
        <taxon>Pseudoalteromonadaceae</taxon>
        <taxon>Psychrosphaera</taxon>
    </lineage>
</organism>
<keyword evidence="4" id="KW-0675">Receptor</keyword>
<evidence type="ECO:0000256" key="2">
    <source>
        <dbReference type="ARBA" id="ARBA00022801"/>
    </source>
</evidence>
<comment type="caution">
    <text evidence="4">The sequence shown here is derived from an EMBL/GenBank/DDBJ whole genome shotgun (WGS) entry which is preliminary data.</text>
</comment>
<accession>A0A6N8FEQ8</accession>
<dbReference type="NCBIfam" id="NF010013">
    <property type="entry name" value="PRK13487.1"/>
    <property type="match status" value="1"/>
</dbReference>
<dbReference type="OrthoDB" id="9807202at2"/>
<dbReference type="Proteomes" id="UP000439994">
    <property type="component" value="Unassembled WGS sequence"/>
</dbReference>
<dbReference type="AlphaFoldDB" id="A0A6N8FEQ8"/>
<comment type="function">
    <text evidence="3">Probably deamidates glutamine residues to glutamate on methyl-accepting chemotaxis receptors (MCPs), playing an important role in chemotaxis.</text>
</comment>
<dbReference type="SUPFAM" id="SSF64438">
    <property type="entry name" value="CNF1/YfiH-like putative cysteine hydrolases"/>
    <property type="match status" value="1"/>
</dbReference>
<dbReference type="GO" id="GO:0006935">
    <property type="term" value="P:chemotaxis"/>
    <property type="evidence" value="ECO:0007669"/>
    <property type="project" value="UniProtKB-UniRule"/>
</dbReference>
<comment type="similarity">
    <text evidence="3">Belongs to the CheD family.</text>
</comment>
<evidence type="ECO:0000256" key="3">
    <source>
        <dbReference type="HAMAP-Rule" id="MF_01440"/>
    </source>
</evidence>
<dbReference type="Pfam" id="PF03975">
    <property type="entry name" value="CheD"/>
    <property type="match status" value="1"/>
</dbReference>
<dbReference type="GO" id="GO:0050568">
    <property type="term" value="F:protein-glutamine glutaminase activity"/>
    <property type="evidence" value="ECO:0007669"/>
    <property type="project" value="UniProtKB-UniRule"/>
</dbReference>
<dbReference type="InterPro" id="IPR011324">
    <property type="entry name" value="Cytotoxic_necrot_fac-like_cat"/>
</dbReference>
<dbReference type="InterPro" id="IPR038592">
    <property type="entry name" value="CheD-like_sf"/>
</dbReference>
<dbReference type="Gene3D" id="3.30.1330.200">
    <property type="match status" value="1"/>
</dbReference>
<dbReference type="HAMAP" id="MF_01440">
    <property type="entry name" value="CheD"/>
    <property type="match status" value="1"/>
</dbReference>
<dbReference type="EMBL" id="WOCD01000005">
    <property type="protein sequence ID" value="MUH73470.1"/>
    <property type="molecule type" value="Genomic_DNA"/>
</dbReference>